<keyword evidence="1" id="KW-1133">Transmembrane helix</keyword>
<evidence type="ECO:0000256" key="1">
    <source>
        <dbReference type="SAM" id="Phobius"/>
    </source>
</evidence>
<feature type="transmembrane region" description="Helical" evidence="1">
    <location>
        <begin position="268"/>
        <end position="286"/>
    </location>
</feature>
<evidence type="ECO:0000313" key="2">
    <source>
        <dbReference type="EMBL" id="KAF6765824.1"/>
    </source>
</evidence>
<dbReference type="OrthoDB" id="3100009at2759"/>
<feature type="transmembrane region" description="Helical" evidence="1">
    <location>
        <begin position="173"/>
        <end position="196"/>
    </location>
</feature>
<evidence type="ECO:0000313" key="3">
    <source>
        <dbReference type="Proteomes" id="UP000521943"/>
    </source>
</evidence>
<dbReference type="EMBL" id="JACGCI010000002">
    <property type="protein sequence ID" value="KAF6765824.1"/>
    <property type="molecule type" value="Genomic_DNA"/>
</dbReference>
<keyword evidence="1" id="KW-0472">Membrane</keyword>
<feature type="transmembrane region" description="Helical" evidence="1">
    <location>
        <begin position="131"/>
        <end position="153"/>
    </location>
</feature>
<organism evidence="2 3">
    <name type="scientific">Ephemerocybe angulata</name>
    <dbReference type="NCBI Taxonomy" id="980116"/>
    <lineage>
        <taxon>Eukaryota</taxon>
        <taxon>Fungi</taxon>
        <taxon>Dikarya</taxon>
        <taxon>Basidiomycota</taxon>
        <taxon>Agaricomycotina</taxon>
        <taxon>Agaricomycetes</taxon>
        <taxon>Agaricomycetidae</taxon>
        <taxon>Agaricales</taxon>
        <taxon>Agaricineae</taxon>
        <taxon>Psathyrellaceae</taxon>
        <taxon>Ephemerocybe</taxon>
    </lineage>
</organism>
<name>A0A8H6IJU4_9AGAR</name>
<reference evidence="2 3" key="1">
    <citation type="submission" date="2020-07" db="EMBL/GenBank/DDBJ databases">
        <title>Comparative genomics of pyrophilous fungi reveals a link between fire events and developmental genes.</title>
        <authorList>
            <consortium name="DOE Joint Genome Institute"/>
            <person name="Steindorff A.S."/>
            <person name="Carver A."/>
            <person name="Calhoun S."/>
            <person name="Stillman K."/>
            <person name="Liu H."/>
            <person name="Lipzen A."/>
            <person name="Pangilinan J."/>
            <person name="Labutti K."/>
            <person name="Bruns T.D."/>
            <person name="Grigoriev I.V."/>
        </authorList>
    </citation>
    <scope>NUCLEOTIDE SEQUENCE [LARGE SCALE GENOMIC DNA]</scope>
    <source>
        <strain evidence="2 3">CBS 144469</strain>
    </source>
</reference>
<feature type="transmembrane region" description="Helical" evidence="1">
    <location>
        <begin position="93"/>
        <end position="119"/>
    </location>
</feature>
<gene>
    <name evidence="2" type="ORF">DFP72DRAFT_207392</name>
</gene>
<sequence length="338" mass="37367">MSAEDVVLDALELFRSFSIFTNVDFCAVGVSLCITAATISSFRRLLPEPRRKKLPFLLLSIVLSGLYVINGVLDTYIVKTFLAFWVSEVDEAALYALLTPNAMNSIVQTVASALANCTMIYRCYFLYSDRVWVLVVPILMECTSIGIGLFMAACDISTTEFSLDNHETSTLVASWFFLTISVDAIVTGLIVLKIVLVQRRTTNNLQGMYMTGSPGSTNIDKSRVWGRNGRKRSHHDAYMGVVGILVESSLPMAVMGIMAGVVRLTGQKWILVAVSESLWFALYTLCPQMMIFRLMRGRALEVHNGGYTSGTGEPISQPLAFAQHTTQESIRLEVLPQT</sequence>
<feature type="transmembrane region" description="Helical" evidence="1">
    <location>
        <begin position="54"/>
        <end position="73"/>
    </location>
</feature>
<dbReference type="AlphaFoldDB" id="A0A8H6IJU4"/>
<protein>
    <submittedName>
        <fullName evidence="2">Uncharacterized protein</fullName>
    </submittedName>
</protein>
<feature type="transmembrane region" description="Helical" evidence="1">
    <location>
        <begin position="20"/>
        <end position="42"/>
    </location>
</feature>
<proteinExistence type="predicted"/>
<feature type="transmembrane region" description="Helical" evidence="1">
    <location>
        <begin position="237"/>
        <end position="262"/>
    </location>
</feature>
<accession>A0A8H6IJU4</accession>
<dbReference type="Proteomes" id="UP000521943">
    <property type="component" value="Unassembled WGS sequence"/>
</dbReference>
<keyword evidence="3" id="KW-1185">Reference proteome</keyword>
<keyword evidence="1" id="KW-0812">Transmembrane</keyword>
<comment type="caution">
    <text evidence="2">The sequence shown here is derived from an EMBL/GenBank/DDBJ whole genome shotgun (WGS) entry which is preliminary data.</text>
</comment>